<dbReference type="AlphaFoldDB" id="A0A1Y5TKX1"/>
<dbReference type="InParanoid" id="A0A1Y5TKX1"/>
<sequence length="252" mass="28117">MNQTFPHGVRRFSDLEWDLRLDLAAAYRLIALHGMDDAIFTHISVRVPAEEPTFLINPYGRMFEEITASSLVKINVRGELIDDDGAKVNPAGFDIHSAIHMGCPDAHCVVHTHTTAGMAVAALKEGLLPLNQMALHFHERIASYSFDTIHFNDHEKKRLIETIGDAKALIMENHGLLTCGHTIASAFHRMFYLEKACQVQVAALSMGRPIVVPSAKACADGAALFERLDQQPVSMWQAFRRKLDREQPDYAS</sequence>
<gene>
    <name evidence="3" type="primary">novR_3</name>
    <name evidence="3" type="ORF">OCH7691_03059</name>
</gene>
<evidence type="ECO:0000256" key="1">
    <source>
        <dbReference type="ARBA" id="ARBA00037961"/>
    </source>
</evidence>
<dbReference type="InterPro" id="IPR001303">
    <property type="entry name" value="Aldolase_II/adducin_N"/>
</dbReference>
<proteinExistence type="inferred from homology"/>
<dbReference type="Gene3D" id="3.40.225.10">
    <property type="entry name" value="Class II aldolase/adducin N-terminal domain"/>
    <property type="match status" value="1"/>
</dbReference>
<evidence type="ECO:0000259" key="2">
    <source>
        <dbReference type="SMART" id="SM01007"/>
    </source>
</evidence>
<protein>
    <submittedName>
        <fullName evidence="3">Decarboxylase NovR</fullName>
        <ecNumber evidence="3">4.1.-.-</ecNumber>
    </submittedName>
</protein>
<keyword evidence="4" id="KW-1185">Reference proteome</keyword>
<dbReference type="GO" id="GO:0016829">
    <property type="term" value="F:lyase activity"/>
    <property type="evidence" value="ECO:0007669"/>
    <property type="project" value="UniProtKB-KW"/>
</dbReference>
<comment type="similarity">
    <text evidence="1">Belongs to the aldolase class II family.</text>
</comment>
<dbReference type="RefSeq" id="WP_085884366.1">
    <property type="nucleotide sequence ID" value="NZ_FWFR01000002.1"/>
</dbReference>
<dbReference type="PANTHER" id="PTHR10672">
    <property type="entry name" value="ADDUCIN"/>
    <property type="match status" value="1"/>
</dbReference>
<organism evidence="3 4">
    <name type="scientific">Oceanibacterium hippocampi</name>
    <dbReference type="NCBI Taxonomy" id="745714"/>
    <lineage>
        <taxon>Bacteria</taxon>
        <taxon>Pseudomonadati</taxon>
        <taxon>Pseudomonadota</taxon>
        <taxon>Alphaproteobacteria</taxon>
        <taxon>Sneathiellales</taxon>
        <taxon>Sneathiellaceae</taxon>
        <taxon>Oceanibacterium</taxon>
    </lineage>
</organism>
<dbReference type="GO" id="GO:0051015">
    <property type="term" value="F:actin filament binding"/>
    <property type="evidence" value="ECO:0007669"/>
    <property type="project" value="TreeGrafter"/>
</dbReference>
<dbReference type="SMART" id="SM01007">
    <property type="entry name" value="Aldolase_II"/>
    <property type="match status" value="1"/>
</dbReference>
<dbReference type="OrthoDB" id="5291399at2"/>
<accession>A0A1Y5TKX1</accession>
<evidence type="ECO:0000313" key="4">
    <source>
        <dbReference type="Proteomes" id="UP000193200"/>
    </source>
</evidence>
<feature type="domain" description="Class II aldolase/adducin N-terminal" evidence="2">
    <location>
        <begin position="21"/>
        <end position="201"/>
    </location>
</feature>
<evidence type="ECO:0000313" key="3">
    <source>
        <dbReference type="EMBL" id="SLN66412.1"/>
    </source>
</evidence>
<reference evidence="3 4" key="1">
    <citation type="submission" date="2017-03" db="EMBL/GenBank/DDBJ databases">
        <authorList>
            <person name="Afonso C.L."/>
            <person name="Miller P.J."/>
            <person name="Scott M.A."/>
            <person name="Spackman E."/>
            <person name="Goraichik I."/>
            <person name="Dimitrov K.M."/>
            <person name="Suarez D.L."/>
            <person name="Swayne D.E."/>
        </authorList>
    </citation>
    <scope>NUCLEOTIDE SEQUENCE [LARGE SCALE GENOMIC DNA]</scope>
    <source>
        <strain evidence="3 4">CECT 7691</strain>
    </source>
</reference>
<dbReference type="SUPFAM" id="SSF53639">
    <property type="entry name" value="AraD/HMP-PK domain-like"/>
    <property type="match status" value="1"/>
</dbReference>
<keyword evidence="3" id="KW-0456">Lyase</keyword>
<dbReference type="PANTHER" id="PTHR10672:SF3">
    <property type="entry name" value="PROTEIN HU-LI TAI SHAO"/>
    <property type="match status" value="1"/>
</dbReference>
<dbReference type="Pfam" id="PF00596">
    <property type="entry name" value="Aldolase_II"/>
    <property type="match status" value="1"/>
</dbReference>
<name>A0A1Y5TKX1_9PROT</name>
<dbReference type="EC" id="4.1.-.-" evidence="3"/>
<dbReference type="Proteomes" id="UP000193200">
    <property type="component" value="Unassembled WGS sequence"/>
</dbReference>
<dbReference type="GO" id="GO:0005856">
    <property type="term" value="C:cytoskeleton"/>
    <property type="evidence" value="ECO:0007669"/>
    <property type="project" value="TreeGrafter"/>
</dbReference>
<dbReference type="NCBIfam" id="NF005451">
    <property type="entry name" value="PRK07044.1"/>
    <property type="match status" value="1"/>
</dbReference>
<dbReference type="EMBL" id="FWFR01000002">
    <property type="protein sequence ID" value="SLN66412.1"/>
    <property type="molecule type" value="Genomic_DNA"/>
</dbReference>
<dbReference type="InterPro" id="IPR051017">
    <property type="entry name" value="Aldolase-II_Adducin_sf"/>
</dbReference>
<dbReference type="InterPro" id="IPR036409">
    <property type="entry name" value="Aldolase_II/adducin_N_sf"/>
</dbReference>